<dbReference type="Proteomes" id="UP000525686">
    <property type="component" value="Unassembled WGS sequence"/>
</dbReference>
<dbReference type="RefSeq" id="WP_181354080.1">
    <property type="nucleotide sequence ID" value="NZ_JABJWZ010000064.1"/>
</dbReference>
<organism evidence="2 3">
    <name type="scientific">Streptomyces alkaliterrae</name>
    <dbReference type="NCBI Taxonomy" id="2213162"/>
    <lineage>
        <taxon>Bacteria</taxon>
        <taxon>Bacillati</taxon>
        <taxon>Actinomycetota</taxon>
        <taxon>Actinomycetes</taxon>
        <taxon>Kitasatosporales</taxon>
        <taxon>Streptomycetaceae</taxon>
        <taxon>Streptomyces</taxon>
    </lineage>
</organism>
<accession>A0A7W3WJX4</accession>
<evidence type="ECO:0000313" key="2">
    <source>
        <dbReference type="EMBL" id="MBB1253684.1"/>
    </source>
</evidence>
<feature type="domain" description="DUF7848" evidence="1">
    <location>
        <begin position="2"/>
        <end position="78"/>
    </location>
</feature>
<evidence type="ECO:0000259" key="1">
    <source>
        <dbReference type="Pfam" id="PF25232"/>
    </source>
</evidence>
<protein>
    <recommendedName>
        <fullName evidence="1">DUF7848 domain-containing protein</fullName>
    </recommendedName>
</protein>
<evidence type="ECO:0000313" key="3">
    <source>
        <dbReference type="Proteomes" id="UP000525686"/>
    </source>
</evidence>
<dbReference type="Pfam" id="PF25232">
    <property type="entry name" value="DUF7848"/>
    <property type="match status" value="1"/>
</dbReference>
<dbReference type="EMBL" id="JABJWZ010000064">
    <property type="protein sequence ID" value="MBB1253684.1"/>
    <property type="molecule type" value="Genomic_DNA"/>
</dbReference>
<comment type="caution">
    <text evidence="2">The sequence shown here is derived from an EMBL/GenBank/DDBJ whole genome shotgun (WGS) entry which is preliminary data.</text>
</comment>
<dbReference type="InterPro" id="IPR057170">
    <property type="entry name" value="DUF7848"/>
</dbReference>
<gene>
    <name evidence="2" type="ORF">H3146_09935</name>
</gene>
<name>A0A7W3WJX4_9ACTN</name>
<sequence>MVRATYRFREYGIGPDREPDAEPMTFGMRCAVCGQRGPTCESPEQSAAWITVHLREHPHHLSYRETVRRSYRAVPGEWR</sequence>
<proteinExistence type="predicted"/>
<reference evidence="3" key="1">
    <citation type="submission" date="2020-05" db="EMBL/GenBank/DDBJ databases">
        <title>Classification of alakaliphilic streptomycetes isolated from an alkaline soil next to Lonar Crater, India and a proposal for the recognition of Streptomyces alkaliterrae sp. nov.</title>
        <authorList>
            <person name="Golinska P."/>
        </authorList>
    </citation>
    <scope>NUCLEOTIDE SEQUENCE [LARGE SCALE GENOMIC DNA]</scope>
    <source>
        <strain evidence="3">OF3</strain>
    </source>
</reference>
<dbReference type="AlphaFoldDB" id="A0A7W3WJX4"/>